<protein>
    <submittedName>
        <fullName evidence="3">Uncharacterized protein</fullName>
    </submittedName>
</protein>
<sequence length="75" mass="8894">MLYELRAVNDEQDTNDHELDYSNIAQFDKPIFPHKIVPNLNNRRPSTTSEDSKKVLDFDSISHEKEHKPQRKMIK</sequence>
<evidence type="ECO:0000256" key="1">
    <source>
        <dbReference type="SAM" id="MobiDB-lite"/>
    </source>
</evidence>
<proteinExistence type="predicted"/>
<name>A0A914E4W8_9BILA</name>
<organism evidence="2 3">
    <name type="scientific">Acrobeloides nanus</name>
    <dbReference type="NCBI Taxonomy" id="290746"/>
    <lineage>
        <taxon>Eukaryota</taxon>
        <taxon>Metazoa</taxon>
        <taxon>Ecdysozoa</taxon>
        <taxon>Nematoda</taxon>
        <taxon>Chromadorea</taxon>
        <taxon>Rhabditida</taxon>
        <taxon>Tylenchina</taxon>
        <taxon>Cephalobomorpha</taxon>
        <taxon>Cephaloboidea</taxon>
        <taxon>Cephalobidae</taxon>
        <taxon>Acrobeloides</taxon>
    </lineage>
</organism>
<reference evidence="3" key="1">
    <citation type="submission" date="2022-11" db="UniProtKB">
        <authorList>
            <consortium name="WormBaseParasite"/>
        </authorList>
    </citation>
    <scope>IDENTIFICATION</scope>
</reference>
<dbReference type="Proteomes" id="UP000887540">
    <property type="component" value="Unplaced"/>
</dbReference>
<dbReference type="WBParaSite" id="ACRNAN_scaffold5702.g27204.t1">
    <property type="protein sequence ID" value="ACRNAN_scaffold5702.g27204.t1"/>
    <property type="gene ID" value="ACRNAN_scaffold5702.g27204"/>
</dbReference>
<dbReference type="AlphaFoldDB" id="A0A914E4W8"/>
<feature type="region of interest" description="Disordered" evidence="1">
    <location>
        <begin position="36"/>
        <end position="75"/>
    </location>
</feature>
<evidence type="ECO:0000313" key="2">
    <source>
        <dbReference type="Proteomes" id="UP000887540"/>
    </source>
</evidence>
<accession>A0A914E4W8</accession>
<feature type="compositionally biased region" description="Basic and acidic residues" evidence="1">
    <location>
        <begin position="50"/>
        <end position="67"/>
    </location>
</feature>
<evidence type="ECO:0000313" key="3">
    <source>
        <dbReference type="WBParaSite" id="ACRNAN_scaffold5702.g27204.t1"/>
    </source>
</evidence>
<feature type="compositionally biased region" description="Polar residues" evidence="1">
    <location>
        <begin position="39"/>
        <end position="49"/>
    </location>
</feature>
<keyword evidence="2" id="KW-1185">Reference proteome</keyword>